<name>A0A0G4QHP6_9GAMM</name>
<proteinExistence type="predicted"/>
<dbReference type="RefSeq" id="WP_072065082.1">
    <property type="nucleotide sequence ID" value="NZ_CVRY01000008.1"/>
</dbReference>
<accession>A0A0G4QHP6</accession>
<dbReference type="Proteomes" id="UP000183920">
    <property type="component" value="Unassembled WGS sequence"/>
</dbReference>
<sequence>MAYFTDIDNGVISDDGTLISYSEAVTALESGQYDKELLKGLYLAAAVMGKLADEPEILTPEQRISIWRWVVATCFIRELQEKNGTTEIRNEEGGVDLATIYSNGEASLTIYPASLRVCLASHFESILIEELGSVYKDYCPDFIIKAYIGFLDISLEHGPRLSEKGREGLCILHDDYIRELEANNGLLAIPTMH</sequence>
<reference evidence="2" key="1">
    <citation type="submission" date="2015-06" db="EMBL/GenBank/DDBJ databases">
        <authorList>
            <person name="Urmite Genomes"/>
        </authorList>
    </citation>
    <scope>NUCLEOTIDE SEQUENCE [LARGE SCALE GENOMIC DNA]</scope>
    <source>
        <strain evidence="2">CSUR P1867</strain>
    </source>
</reference>
<dbReference type="EMBL" id="CVRY01000008">
    <property type="protein sequence ID" value="CRL65250.1"/>
    <property type="molecule type" value="Genomic_DNA"/>
</dbReference>
<dbReference type="AlphaFoldDB" id="A0A0G4QHP6"/>
<protein>
    <submittedName>
        <fullName evidence="1">Uncharacterized protein</fullName>
    </submittedName>
</protein>
<evidence type="ECO:0000313" key="2">
    <source>
        <dbReference type="Proteomes" id="UP000183920"/>
    </source>
</evidence>
<evidence type="ECO:0000313" key="1">
    <source>
        <dbReference type="EMBL" id="CRL65250.1"/>
    </source>
</evidence>
<gene>
    <name evidence="1" type="ORF">BN1804_03404</name>
</gene>
<organism evidence="1 2">
    <name type="scientific">Proteus penneri</name>
    <dbReference type="NCBI Taxonomy" id="102862"/>
    <lineage>
        <taxon>Bacteria</taxon>
        <taxon>Pseudomonadati</taxon>
        <taxon>Pseudomonadota</taxon>
        <taxon>Gammaproteobacteria</taxon>
        <taxon>Enterobacterales</taxon>
        <taxon>Morganellaceae</taxon>
        <taxon>Proteus</taxon>
    </lineage>
</organism>